<dbReference type="RefSeq" id="WP_197310833.1">
    <property type="nucleotide sequence ID" value="NZ_JADZLT010000049.1"/>
</dbReference>
<evidence type="ECO:0000256" key="2">
    <source>
        <dbReference type="ARBA" id="ARBA00011484"/>
    </source>
</evidence>
<dbReference type="SUPFAM" id="SSF51230">
    <property type="entry name" value="Single hybrid motif"/>
    <property type="match status" value="1"/>
</dbReference>
<evidence type="ECO:0000259" key="5">
    <source>
        <dbReference type="PROSITE" id="PS50968"/>
    </source>
</evidence>
<organism evidence="6 7">
    <name type="scientific">Methylobrevis albus</name>
    <dbReference type="NCBI Taxonomy" id="2793297"/>
    <lineage>
        <taxon>Bacteria</taxon>
        <taxon>Pseudomonadati</taxon>
        <taxon>Pseudomonadota</taxon>
        <taxon>Alphaproteobacteria</taxon>
        <taxon>Hyphomicrobiales</taxon>
        <taxon>Pleomorphomonadaceae</taxon>
        <taxon>Methylobrevis</taxon>
    </lineage>
</organism>
<evidence type="ECO:0000256" key="1">
    <source>
        <dbReference type="ARBA" id="ARBA00001938"/>
    </source>
</evidence>
<evidence type="ECO:0000313" key="7">
    <source>
        <dbReference type="Proteomes" id="UP000631694"/>
    </source>
</evidence>
<dbReference type="InterPro" id="IPR011053">
    <property type="entry name" value="Single_hybrid_motif"/>
</dbReference>
<keyword evidence="4" id="KW-0012">Acyltransferase</keyword>
<dbReference type="PANTHER" id="PTHR43178">
    <property type="entry name" value="DIHYDROLIPOAMIDE ACETYLTRANSFERASE COMPONENT OF PYRUVATE DEHYDROGENASE COMPLEX"/>
    <property type="match status" value="1"/>
</dbReference>
<name>A0A931I2K3_9HYPH</name>
<dbReference type="AlphaFoldDB" id="A0A931I2K3"/>
<dbReference type="GO" id="GO:0016407">
    <property type="term" value="F:acetyltransferase activity"/>
    <property type="evidence" value="ECO:0007669"/>
    <property type="project" value="TreeGrafter"/>
</dbReference>
<evidence type="ECO:0000256" key="4">
    <source>
        <dbReference type="ARBA" id="ARBA00023315"/>
    </source>
</evidence>
<comment type="caution">
    <text evidence="6">The sequence shown here is derived from an EMBL/GenBank/DDBJ whole genome shotgun (WGS) entry which is preliminary data.</text>
</comment>
<keyword evidence="7" id="KW-1185">Reference proteome</keyword>
<dbReference type="EMBL" id="JADZLT010000049">
    <property type="protein sequence ID" value="MBH0237756.1"/>
    <property type="molecule type" value="Genomic_DNA"/>
</dbReference>
<dbReference type="CDD" id="cd06849">
    <property type="entry name" value="lipoyl_domain"/>
    <property type="match status" value="1"/>
</dbReference>
<dbReference type="Gene3D" id="2.40.50.100">
    <property type="match status" value="1"/>
</dbReference>
<proteinExistence type="predicted"/>
<dbReference type="PROSITE" id="PS50968">
    <property type="entry name" value="BIOTINYL_LIPOYL"/>
    <property type="match status" value="1"/>
</dbReference>
<dbReference type="InterPro" id="IPR000089">
    <property type="entry name" value="Biotin_lipoyl"/>
</dbReference>
<evidence type="ECO:0000313" key="6">
    <source>
        <dbReference type="EMBL" id="MBH0237756.1"/>
    </source>
</evidence>
<protein>
    <submittedName>
        <fullName evidence="6">Lipoyl domain-containing protein</fullName>
    </submittedName>
</protein>
<dbReference type="Proteomes" id="UP000631694">
    <property type="component" value="Unassembled WGS sequence"/>
</dbReference>
<sequence length="79" mass="8087">MDVDILVPQLGNEIEEAQVDSWLKAEGDSVTAGEALVAITTPKLTMEIEAPASGTLKSILIPADELAAVGAVLGVIESA</sequence>
<reference evidence="6" key="1">
    <citation type="submission" date="2020-12" db="EMBL/GenBank/DDBJ databases">
        <title>Methylobrevis albus sp. nov., isolated from fresh water lack sediment.</title>
        <authorList>
            <person name="Zou Q."/>
        </authorList>
    </citation>
    <scope>NUCLEOTIDE SEQUENCE</scope>
    <source>
        <strain evidence="6">L22</strain>
    </source>
</reference>
<feature type="domain" description="Lipoyl-binding" evidence="5">
    <location>
        <begin position="2"/>
        <end position="77"/>
    </location>
</feature>
<dbReference type="InterPro" id="IPR050743">
    <property type="entry name" value="2-oxoacid_DH_E2_comp"/>
</dbReference>
<dbReference type="Pfam" id="PF00364">
    <property type="entry name" value="Biotin_lipoyl"/>
    <property type="match status" value="1"/>
</dbReference>
<accession>A0A931I2K3</accession>
<gene>
    <name evidence="6" type="ORF">I5731_07985</name>
</gene>
<evidence type="ECO:0000256" key="3">
    <source>
        <dbReference type="ARBA" id="ARBA00022679"/>
    </source>
</evidence>
<comment type="cofactor">
    <cofactor evidence="1">
        <name>(R)-lipoate</name>
        <dbReference type="ChEBI" id="CHEBI:83088"/>
    </cofactor>
</comment>
<keyword evidence="3" id="KW-0808">Transferase</keyword>
<dbReference type="GO" id="GO:0031405">
    <property type="term" value="F:lipoic acid binding"/>
    <property type="evidence" value="ECO:0007669"/>
    <property type="project" value="TreeGrafter"/>
</dbReference>
<dbReference type="PANTHER" id="PTHR43178:SF5">
    <property type="entry name" value="LIPOAMIDE ACYLTRANSFERASE COMPONENT OF BRANCHED-CHAIN ALPHA-KETO ACID DEHYDROGENASE COMPLEX, MITOCHONDRIAL"/>
    <property type="match status" value="1"/>
</dbReference>
<comment type="subunit">
    <text evidence="2">Forms a 24-polypeptide structural core with octahedral symmetry.</text>
</comment>
<dbReference type="GO" id="GO:0005737">
    <property type="term" value="C:cytoplasm"/>
    <property type="evidence" value="ECO:0007669"/>
    <property type="project" value="TreeGrafter"/>
</dbReference>